<evidence type="ECO:0000256" key="1">
    <source>
        <dbReference type="ARBA" id="ARBA00023270"/>
    </source>
</evidence>
<dbReference type="SUPFAM" id="SSF51569">
    <property type="entry name" value="Aldolase"/>
    <property type="match status" value="1"/>
</dbReference>
<reference evidence="2" key="1">
    <citation type="submission" date="2020-06" db="EMBL/GenBank/DDBJ databases">
        <title>WGS assembly of Ceratodon purpureus strain R40.</title>
        <authorList>
            <person name="Carey S.B."/>
            <person name="Jenkins J."/>
            <person name="Shu S."/>
            <person name="Lovell J.T."/>
            <person name="Sreedasyam A."/>
            <person name="Maumus F."/>
            <person name="Tiley G.P."/>
            <person name="Fernandez-Pozo N."/>
            <person name="Barry K."/>
            <person name="Chen C."/>
            <person name="Wang M."/>
            <person name="Lipzen A."/>
            <person name="Daum C."/>
            <person name="Saski C.A."/>
            <person name="Payton A.C."/>
            <person name="Mcbreen J.C."/>
            <person name="Conrad R.E."/>
            <person name="Kollar L.M."/>
            <person name="Olsson S."/>
            <person name="Huttunen S."/>
            <person name="Landis J.B."/>
            <person name="Wickett N.J."/>
            <person name="Johnson M.G."/>
            <person name="Rensing S.A."/>
            <person name="Grimwood J."/>
            <person name="Schmutz J."/>
            <person name="Mcdaniel S.F."/>
        </authorList>
    </citation>
    <scope>NUCLEOTIDE SEQUENCE</scope>
    <source>
        <strain evidence="2">R40</strain>
    </source>
</reference>
<dbReference type="InterPro" id="IPR001585">
    <property type="entry name" value="TAL/FSA"/>
</dbReference>
<dbReference type="PANTHER" id="PTHR10683:SF40">
    <property type="entry name" value="FRUCTOSE-6-PHOSPHATE ALDOLASE 1-RELATED"/>
    <property type="match status" value="1"/>
</dbReference>
<name>A0A8T0IM68_CERPU</name>
<evidence type="ECO:0000313" key="2">
    <source>
        <dbReference type="EMBL" id="KAG0583553.1"/>
    </source>
</evidence>
<dbReference type="InterPro" id="IPR013785">
    <property type="entry name" value="Aldolase_TIM"/>
</dbReference>
<dbReference type="AlphaFoldDB" id="A0A8T0IM68"/>
<evidence type="ECO:0000313" key="3">
    <source>
        <dbReference type="Proteomes" id="UP000822688"/>
    </source>
</evidence>
<protein>
    <recommendedName>
        <fullName evidence="4">Transaldolase</fullName>
    </recommendedName>
</protein>
<accession>A0A8T0IM68</accession>
<dbReference type="PANTHER" id="PTHR10683">
    <property type="entry name" value="TRANSALDOLASE"/>
    <property type="match status" value="1"/>
</dbReference>
<evidence type="ECO:0008006" key="4">
    <source>
        <dbReference type="Google" id="ProtNLM"/>
    </source>
</evidence>
<comment type="caution">
    <text evidence="2">The sequence shown here is derived from an EMBL/GenBank/DDBJ whole genome shotgun (WGS) entry which is preliminary data.</text>
</comment>
<sequence>MATSVACHGHVGRIQGALDGNVASSKLLCQPGRVSVKPSRCTRIVGIRAASQNANGSSKQSVGENFGGKLRLFIDTADAESWQRWLPSGAFYGVTTNPILLEKANVSCQVETLSDLADRAFNLGAEEVQIQTWGQTVEEMVSTGSKLAEIRSGSIVVKIPVTKTGLQAASQLTKSGIRVTMTGVYSVHQALLAVGVGAAYAAPYLGRMVALGKPGLKDIQKMQEIVTGVQSDMRLLVASIKDVKQITKLAASGVNSFAIPVPIIEKLFQDDDTEKAAADFEDAVSRTLKISAATYREFAMLSDLLAVKVHDDSIL</sequence>
<dbReference type="Gene3D" id="3.20.20.70">
    <property type="entry name" value="Aldolase class I"/>
    <property type="match status" value="1"/>
</dbReference>
<dbReference type="EMBL" id="CM026423">
    <property type="protein sequence ID" value="KAG0583553.1"/>
    <property type="molecule type" value="Genomic_DNA"/>
</dbReference>
<keyword evidence="3" id="KW-1185">Reference proteome</keyword>
<proteinExistence type="predicted"/>
<dbReference type="GO" id="GO:0005975">
    <property type="term" value="P:carbohydrate metabolic process"/>
    <property type="evidence" value="ECO:0007669"/>
    <property type="project" value="InterPro"/>
</dbReference>
<dbReference type="Proteomes" id="UP000822688">
    <property type="component" value="Chromosome 3"/>
</dbReference>
<organism evidence="2 3">
    <name type="scientific">Ceratodon purpureus</name>
    <name type="common">Fire moss</name>
    <name type="synonym">Dicranum purpureum</name>
    <dbReference type="NCBI Taxonomy" id="3225"/>
    <lineage>
        <taxon>Eukaryota</taxon>
        <taxon>Viridiplantae</taxon>
        <taxon>Streptophyta</taxon>
        <taxon>Embryophyta</taxon>
        <taxon>Bryophyta</taxon>
        <taxon>Bryophytina</taxon>
        <taxon>Bryopsida</taxon>
        <taxon>Dicranidae</taxon>
        <taxon>Pseudoditrichales</taxon>
        <taxon>Ditrichaceae</taxon>
        <taxon>Ceratodon</taxon>
    </lineage>
</organism>
<dbReference type="Pfam" id="PF00923">
    <property type="entry name" value="TAL_FSA"/>
    <property type="match status" value="1"/>
</dbReference>
<gene>
    <name evidence="2" type="ORF">KC19_3G146200</name>
</gene>
<keyword evidence="1" id="KW-0704">Schiff base</keyword>